<keyword evidence="2" id="KW-0535">Nitrogen fixation</keyword>
<accession>A0A8S0XT60</accession>
<protein>
    <submittedName>
        <fullName evidence="3">Nitrogen fixation protein NifZ</fullName>
    </submittedName>
</protein>
<dbReference type="Pfam" id="PF04319">
    <property type="entry name" value="NifZ"/>
    <property type="match status" value="1"/>
</dbReference>
<dbReference type="EMBL" id="CADCXN010000069">
    <property type="protein sequence ID" value="CAA9891332.1"/>
    <property type="molecule type" value="Genomic_DNA"/>
</dbReference>
<dbReference type="InterPro" id="IPR007415">
    <property type="entry name" value="Nitrogenase_MoFe_mat_NifZ"/>
</dbReference>
<dbReference type="Proteomes" id="UP000494216">
    <property type="component" value="Unassembled WGS sequence"/>
</dbReference>
<dbReference type="GO" id="GO:0009399">
    <property type="term" value="P:nitrogen fixation"/>
    <property type="evidence" value="ECO:0007669"/>
    <property type="project" value="InterPro"/>
</dbReference>
<reference evidence="3 4" key="1">
    <citation type="submission" date="2020-02" db="EMBL/GenBank/DDBJ databases">
        <authorList>
            <person name="Hogendoorn C."/>
        </authorList>
    </citation>
    <scope>NUCLEOTIDE SEQUENCE [LARGE SCALE GENOMIC DNA]</scope>
    <source>
        <strain evidence="3">METHB21</strain>
    </source>
</reference>
<dbReference type="AlphaFoldDB" id="A0A8S0XT60"/>
<sequence length="87" mass="9476">MKIEDLELGDVVYAAKTIVDDGSIPDGVEGEILAEAGTRGVLTLIGHVEAEPHRSVFLVRFEDKNMNLGNPIGCWVEDLMVEPRLGN</sequence>
<comment type="caution">
    <text evidence="3">The sequence shown here is derived from an EMBL/GenBank/DDBJ whole genome shotgun (WGS) entry which is preliminary data.</text>
</comment>
<gene>
    <name evidence="3" type="ORF">METHB2_40032</name>
</gene>
<evidence type="ECO:0000313" key="4">
    <source>
        <dbReference type="Proteomes" id="UP000494216"/>
    </source>
</evidence>
<dbReference type="RefSeq" id="WP_174626210.1">
    <property type="nucleotide sequence ID" value="NZ_CADCXN010000069.1"/>
</dbReference>
<evidence type="ECO:0000256" key="1">
    <source>
        <dbReference type="ARBA" id="ARBA00008027"/>
    </source>
</evidence>
<name>A0A8S0XT60_9GAMM</name>
<organism evidence="3 4">
    <name type="scientific">Candidatus Methylobacter favarea</name>
    <dbReference type="NCBI Taxonomy" id="2707345"/>
    <lineage>
        <taxon>Bacteria</taxon>
        <taxon>Pseudomonadati</taxon>
        <taxon>Pseudomonadota</taxon>
        <taxon>Gammaproteobacteria</taxon>
        <taxon>Methylococcales</taxon>
        <taxon>Methylococcaceae</taxon>
        <taxon>Methylobacter</taxon>
    </lineage>
</organism>
<evidence type="ECO:0000313" key="3">
    <source>
        <dbReference type="EMBL" id="CAA9891332.1"/>
    </source>
</evidence>
<evidence type="ECO:0000256" key="2">
    <source>
        <dbReference type="ARBA" id="ARBA00023231"/>
    </source>
</evidence>
<keyword evidence="4" id="KW-1185">Reference proteome</keyword>
<comment type="similarity">
    <text evidence="1">Belongs to the NifZ family.</text>
</comment>
<proteinExistence type="inferred from homology"/>